<evidence type="ECO:0000259" key="4">
    <source>
        <dbReference type="Pfam" id="PF01593"/>
    </source>
</evidence>
<dbReference type="InterPro" id="IPR036188">
    <property type="entry name" value="FAD/NAD-bd_sf"/>
</dbReference>
<evidence type="ECO:0000256" key="2">
    <source>
        <dbReference type="ARBA" id="ARBA00038825"/>
    </source>
</evidence>
<protein>
    <recommendedName>
        <fullName evidence="3">Pyridine nucleotide-disulfide oxidoreductase domain-containing protein 2</fullName>
    </recommendedName>
</protein>
<evidence type="ECO:0000313" key="6">
    <source>
        <dbReference type="Proteomes" id="UP001069802"/>
    </source>
</evidence>
<comment type="subunit">
    <text evidence="2">Interacts with COX5B; this interaction may contribute to localize PYROXD2 to the inner face of the inner mitochondrial membrane.</text>
</comment>
<dbReference type="InterPro" id="IPR002937">
    <property type="entry name" value="Amino_oxidase"/>
</dbReference>
<gene>
    <name evidence="5" type="ORF">O4H49_09815</name>
</gene>
<feature type="domain" description="Amine oxidase" evidence="4">
    <location>
        <begin position="16"/>
        <end position="517"/>
    </location>
</feature>
<reference evidence="5" key="1">
    <citation type="submission" date="2022-12" db="EMBL/GenBank/DDBJ databases">
        <title>Bacterial isolates from different developmental stages of Nematostella vectensis.</title>
        <authorList>
            <person name="Fraune S."/>
        </authorList>
    </citation>
    <scope>NUCLEOTIDE SEQUENCE</scope>
    <source>
        <strain evidence="5">G21630-S1</strain>
    </source>
</reference>
<dbReference type="Proteomes" id="UP001069802">
    <property type="component" value="Unassembled WGS sequence"/>
</dbReference>
<comment type="caution">
    <text evidence="5">The sequence shown here is derived from an EMBL/GenBank/DDBJ whole genome shotgun (WGS) entry which is preliminary data.</text>
</comment>
<name>A0ABT4LJ00_9PROT</name>
<comment type="function">
    <text evidence="1">Probable oxidoreductase that may play a role as regulator of mitochondrial function.</text>
</comment>
<evidence type="ECO:0000256" key="1">
    <source>
        <dbReference type="ARBA" id="ARBA00037217"/>
    </source>
</evidence>
<dbReference type="PANTHER" id="PTHR10668:SF103">
    <property type="entry name" value="PYRIDINE NUCLEOTIDE-DISULFIDE OXIDOREDUCTASE DOMAIN-CONTAINING PROTEIN 2"/>
    <property type="match status" value="1"/>
</dbReference>
<sequence>MTTRYDTIVIGAGHNGLTCAAYLAKAGKKVLVLEAKDRIGGMAITEPTEDGVLIPTCAHLLYQLHPDVIRDLNLNLKMAASSLPTIALGSDGRHLKILGETLTAMNGADLSSKDQENYTQVMRDLKKFARVLGALLGQKPPRLKNRDWEDTKTLLKLGLSIRMMGRKSMQEFLRIALLNIADQLEDHLENDLLMGVTAMEAVWGTHLAPRSPGSVLSLMYRLAGSMEGTQGAIGIPAGGMGKVSEALEQAATRAGATIRTNAPVKSLLVENDTVIGVELESGEKLLANSVASSADPQRTFLSLLGAEHLDAGFTRRLNKIRNRGDAAKVNLVLDGLPEFNGLSQQDLAAKLVIAPSINYIEKAFNHAKYGEFSEHPALEITLPTVVDPASSRSNKHVLSIVAQYAPYQLKAGWSEEQRADLGEAVIRTLEAYAPNIRKQIVSQQVLTPSDLEQLFNVTGGHWHHLEIQVDQLLMMRPLHGTAQYETPIGGLFLCGAGAHPGGNVTGAPGMNAAQRILSRKG</sequence>
<dbReference type="Pfam" id="PF01593">
    <property type="entry name" value="Amino_oxidase"/>
    <property type="match status" value="1"/>
</dbReference>
<organism evidence="5 6">
    <name type="scientific">Kiloniella laminariae</name>
    <dbReference type="NCBI Taxonomy" id="454162"/>
    <lineage>
        <taxon>Bacteria</taxon>
        <taxon>Pseudomonadati</taxon>
        <taxon>Pseudomonadota</taxon>
        <taxon>Alphaproteobacteria</taxon>
        <taxon>Rhodospirillales</taxon>
        <taxon>Kiloniellaceae</taxon>
        <taxon>Kiloniella</taxon>
    </lineage>
</organism>
<dbReference type="Gene3D" id="3.50.50.60">
    <property type="entry name" value="FAD/NAD(P)-binding domain"/>
    <property type="match status" value="2"/>
</dbReference>
<evidence type="ECO:0000256" key="3">
    <source>
        <dbReference type="ARBA" id="ARBA00040298"/>
    </source>
</evidence>
<evidence type="ECO:0000313" key="5">
    <source>
        <dbReference type="EMBL" id="MCZ4281073.1"/>
    </source>
</evidence>
<dbReference type="PANTHER" id="PTHR10668">
    <property type="entry name" value="PHYTOENE DEHYDROGENASE"/>
    <property type="match status" value="1"/>
</dbReference>
<dbReference type="SUPFAM" id="SSF51905">
    <property type="entry name" value="FAD/NAD(P)-binding domain"/>
    <property type="match status" value="1"/>
</dbReference>
<accession>A0ABT4LJ00</accession>
<dbReference type="EMBL" id="JAPWGY010000003">
    <property type="protein sequence ID" value="MCZ4281073.1"/>
    <property type="molecule type" value="Genomic_DNA"/>
</dbReference>
<dbReference type="RefSeq" id="WP_269423253.1">
    <property type="nucleotide sequence ID" value="NZ_JAPWGY010000003.1"/>
</dbReference>
<keyword evidence="6" id="KW-1185">Reference proteome</keyword>
<proteinExistence type="predicted"/>